<dbReference type="Gene3D" id="3.30.360.10">
    <property type="entry name" value="Dihydrodipicolinate Reductase, domain 2"/>
    <property type="match status" value="1"/>
</dbReference>
<feature type="domain" description="Gfo/Idh/MocA-like oxidoreductase N-terminal" evidence="1">
    <location>
        <begin position="2"/>
        <end position="120"/>
    </location>
</feature>
<dbReference type="Pfam" id="PF01408">
    <property type="entry name" value="GFO_IDH_MocA"/>
    <property type="match status" value="1"/>
</dbReference>
<dbReference type="OrthoDB" id="25239at2157"/>
<reference evidence="4" key="1">
    <citation type="submission" date="2016-10" db="EMBL/GenBank/DDBJ databases">
        <authorList>
            <person name="Varghese N."/>
            <person name="Submissions S."/>
        </authorList>
    </citation>
    <scope>NUCLEOTIDE SEQUENCE [LARGE SCALE GENOMIC DNA]</scope>
    <source>
        <strain evidence="4">CGMCC 1.10121</strain>
    </source>
</reference>
<dbReference type="SUPFAM" id="SSF55347">
    <property type="entry name" value="Glyceraldehyde-3-phosphate dehydrogenase-like, C-terminal domain"/>
    <property type="match status" value="1"/>
</dbReference>
<sequence>MLRVAGIGVGDLGRLELRLLANLEDVELVAGADPSHDARAAFAHELSVPTYEDYEELLDEEDVDAACIVTPHTLHYEQAKACLERDVHVHLEKPMVTDVDHAHELIDLADERGLVLAVGYQRHFDPRFSEIRRLVDSGRIGEVHMATCHLEQVWIRWTKDQWRGNPDLSGGGQLYDSGSHLLDALLWSTRSTPVSVAATVDDRGHDVDVNSALAATLERDDGEGQITASIGISGEGQSTPSPGEMLTLLGTEGTISFDGETVTVIEGGVTYTATPEDPGFDAVTRRKLENFVDAIRGDVELEIPAEDALKVTALTEGAYEASATGRTVDVGDRLDRP</sequence>
<evidence type="ECO:0000259" key="2">
    <source>
        <dbReference type="Pfam" id="PF22725"/>
    </source>
</evidence>
<organism evidence="3 4">
    <name type="scientific">Halogranum amylolyticum</name>
    <dbReference type="NCBI Taxonomy" id="660520"/>
    <lineage>
        <taxon>Archaea</taxon>
        <taxon>Methanobacteriati</taxon>
        <taxon>Methanobacteriota</taxon>
        <taxon>Stenosarchaea group</taxon>
        <taxon>Halobacteria</taxon>
        <taxon>Halobacteriales</taxon>
        <taxon>Haloferacaceae</taxon>
    </lineage>
</organism>
<dbReference type="GO" id="GO:0000166">
    <property type="term" value="F:nucleotide binding"/>
    <property type="evidence" value="ECO:0007669"/>
    <property type="project" value="InterPro"/>
</dbReference>
<dbReference type="RefSeq" id="WP_089825683.1">
    <property type="nucleotide sequence ID" value="NZ_FODV01000009.1"/>
</dbReference>
<keyword evidence="4" id="KW-1185">Reference proteome</keyword>
<dbReference type="EMBL" id="FODV01000009">
    <property type="protein sequence ID" value="SEO96453.1"/>
    <property type="molecule type" value="Genomic_DNA"/>
</dbReference>
<evidence type="ECO:0000313" key="4">
    <source>
        <dbReference type="Proteomes" id="UP000199126"/>
    </source>
</evidence>
<dbReference type="InterPro" id="IPR051450">
    <property type="entry name" value="Gfo/Idh/MocA_Oxidoreductases"/>
</dbReference>
<dbReference type="PANTHER" id="PTHR43377:SF1">
    <property type="entry name" value="BILIVERDIN REDUCTASE A"/>
    <property type="match status" value="1"/>
</dbReference>
<accession>A0A1H8U0U2</accession>
<name>A0A1H8U0U2_9EURY</name>
<dbReference type="PANTHER" id="PTHR43377">
    <property type="entry name" value="BILIVERDIN REDUCTASE A"/>
    <property type="match status" value="1"/>
</dbReference>
<dbReference type="InterPro" id="IPR036291">
    <property type="entry name" value="NAD(P)-bd_dom_sf"/>
</dbReference>
<dbReference type="InterPro" id="IPR055170">
    <property type="entry name" value="GFO_IDH_MocA-like_dom"/>
</dbReference>
<dbReference type="SUPFAM" id="SSF51735">
    <property type="entry name" value="NAD(P)-binding Rossmann-fold domains"/>
    <property type="match status" value="1"/>
</dbReference>
<gene>
    <name evidence="3" type="ORF">SAMN04487948_10930</name>
</gene>
<feature type="domain" description="GFO/IDH/MocA-like oxidoreductase" evidence="2">
    <location>
        <begin position="128"/>
        <end position="255"/>
    </location>
</feature>
<dbReference type="Gene3D" id="3.40.50.720">
    <property type="entry name" value="NAD(P)-binding Rossmann-like Domain"/>
    <property type="match status" value="1"/>
</dbReference>
<protein>
    <submittedName>
        <fullName evidence="3">Predicted dehydrogenase</fullName>
    </submittedName>
</protein>
<evidence type="ECO:0000313" key="3">
    <source>
        <dbReference type="EMBL" id="SEO96453.1"/>
    </source>
</evidence>
<dbReference type="AlphaFoldDB" id="A0A1H8U0U2"/>
<dbReference type="Proteomes" id="UP000199126">
    <property type="component" value="Unassembled WGS sequence"/>
</dbReference>
<evidence type="ECO:0000259" key="1">
    <source>
        <dbReference type="Pfam" id="PF01408"/>
    </source>
</evidence>
<dbReference type="InterPro" id="IPR000683">
    <property type="entry name" value="Gfo/Idh/MocA-like_OxRdtase_N"/>
</dbReference>
<dbReference type="Pfam" id="PF22725">
    <property type="entry name" value="GFO_IDH_MocA_C3"/>
    <property type="match status" value="1"/>
</dbReference>
<proteinExistence type="predicted"/>